<feature type="transmembrane region" description="Helical" evidence="1">
    <location>
        <begin position="545"/>
        <end position="564"/>
    </location>
</feature>
<organism evidence="3 4">
    <name type="scientific">Urochloa decumbens</name>
    <dbReference type="NCBI Taxonomy" id="240449"/>
    <lineage>
        <taxon>Eukaryota</taxon>
        <taxon>Viridiplantae</taxon>
        <taxon>Streptophyta</taxon>
        <taxon>Embryophyta</taxon>
        <taxon>Tracheophyta</taxon>
        <taxon>Spermatophyta</taxon>
        <taxon>Magnoliopsida</taxon>
        <taxon>Liliopsida</taxon>
        <taxon>Poales</taxon>
        <taxon>Poaceae</taxon>
        <taxon>PACMAD clade</taxon>
        <taxon>Panicoideae</taxon>
        <taxon>Panicodae</taxon>
        <taxon>Paniceae</taxon>
        <taxon>Melinidinae</taxon>
        <taxon>Urochloa</taxon>
    </lineage>
</organism>
<feature type="domain" description="PGG" evidence="2">
    <location>
        <begin position="314"/>
        <end position="419"/>
    </location>
</feature>
<feature type="transmembrane region" description="Helical" evidence="1">
    <location>
        <begin position="157"/>
        <end position="180"/>
    </location>
</feature>
<feature type="transmembrane region" description="Helical" evidence="1">
    <location>
        <begin position="637"/>
        <end position="654"/>
    </location>
</feature>
<feature type="transmembrane region" description="Helical" evidence="1">
    <location>
        <begin position="320"/>
        <end position="337"/>
    </location>
</feature>
<feature type="transmembrane region" description="Helical" evidence="1">
    <location>
        <begin position="427"/>
        <end position="448"/>
    </location>
</feature>
<feature type="domain" description="PGG" evidence="2">
    <location>
        <begin position="23"/>
        <end position="124"/>
    </location>
</feature>
<evidence type="ECO:0000313" key="3">
    <source>
        <dbReference type="EMBL" id="CAL4895505.1"/>
    </source>
</evidence>
<dbReference type="InterPro" id="IPR026961">
    <property type="entry name" value="PGG_dom"/>
</dbReference>
<feature type="transmembrane region" description="Helical" evidence="1">
    <location>
        <begin position="235"/>
        <end position="254"/>
    </location>
</feature>
<feature type="transmembrane region" description="Helical" evidence="1">
    <location>
        <begin position="570"/>
        <end position="596"/>
    </location>
</feature>
<dbReference type="Pfam" id="PF13962">
    <property type="entry name" value="PGG"/>
    <property type="match status" value="5"/>
</dbReference>
<name>A0ABC8VS58_9POAL</name>
<feature type="transmembrane region" description="Helical" evidence="1">
    <location>
        <begin position="683"/>
        <end position="706"/>
    </location>
</feature>
<feature type="transmembrane region" description="Helical" evidence="1">
    <location>
        <begin position="727"/>
        <end position="747"/>
    </location>
</feature>
<feature type="transmembrane region" description="Helical" evidence="1">
    <location>
        <begin position="513"/>
        <end position="533"/>
    </location>
</feature>
<dbReference type="PANTHER" id="PTHR24177:SF432">
    <property type="entry name" value="OS06G0286146 PROTEIN"/>
    <property type="match status" value="1"/>
</dbReference>
<feature type="transmembrane region" description="Helical" evidence="1">
    <location>
        <begin position="395"/>
        <end position="415"/>
    </location>
</feature>
<keyword evidence="4" id="KW-1185">Reference proteome</keyword>
<feature type="transmembrane region" description="Helical" evidence="1">
    <location>
        <begin position="66"/>
        <end position="91"/>
    </location>
</feature>
<feature type="domain" description="PGG" evidence="2">
    <location>
        <begin position="464"/>
        <end position="567"/>
    </location>
</feature>
<dbReference type="EMBL" id="OZ075120">
    <property type="protein sequence ID" value="CAL4895505.1"/>
    <property type="molecule type" value="Genomic_DNA"/>
</dbReference>
<dbReference type="Proteomes" id="UP001497457">
    <property type="component" value="Chromosome 10rd"/>
</dbReference>
<gene>
    <name evidence="3" type="ORF">URODEC1_LOCUS6090</name>
</gene>
<feature type="transmembrane region" description="Helical" evidence="1">
    <location>
        <begin position="468"/>
        <end position="485"/>
    </location>
</feature>
<feature type="transmembrane region" description="Helical" evidence="1">
    <location>
        <begin position="260"/>
        <end position="280"/>
    </location>
</feature>
<keyword evidence="1" id="KW-0472">Membrane</keyword>
<dbReference type="AlphaFoldDB" id="A0ABC8VS58"/>
<evidence type="ECO:0000313" key="4">
    <source>
        <dbReference type="Proteomes" id="UP001497457"/>
    </source>
</evidence>
<evidence type="ECO:0000259" key="2">
    <source>
        <dbReference type="Pfam" id="PF13962"/>
    </source>
</evidence>
<proteinExistence type="predicted"/>
<feature type="transmembrane region" description="Helical" evidence="1">
    <location>
        <begin position="368"/>
        <end position="388"/>
    </location>
</feature>
<dbReference type="PANTHER" id="PTHR24177">
    <property type="entry name" value="CASKIN"/>
    <property type="match status" value="1"/>
</dbReference>
<sequence length="755" mass="82632">MASTQSDDEPSEWEYSLRKYLLMLATVTYSAGFNPPGGVWQDTNAAAGHLAGDPIIRATSYRRYMVFFYCNATAFASSLLAIVLFLILAILHEQKKVWIRLKPLRALMALDLLGLVGAYAAGTCQDTFTTVYCSVLVGTAMTYIMPRPAGQQVRKALVVLATFVVSVTYASGLSTPGGFWDTTEEGHHLGDAILMDKHKARLRAFFVCNTTALIASLLILVLLLSRKLHLRAASYEMYGCILVALVSLVGAFAAGSSRGAGATAFVVVLVVAAGLVRILWRQVNFSQVIRRWWAWQPTGGLPAAASREEEVVAIKSARSLLLLLATFATAITYQAGLHPPGGLWQDSRDGHLAGDPILLTMNARRYNTFFYCNSIAFVASLTIIILLLEGLLVKFNVMTAALMLELFGLVGAYAAGSCRDVSTSVDVMAMAAAVMVYVVVHVIFFPPLDHREEDPGIIYEKDLKIRKLLYLLATLVTTLTYQTGLTPPSGSWPSGNHAGDSVLLYNYPRRYKAFFYCNSLTLALSVAIMVLLVNRHLYTPAIRSHALSVCMVAGLIAVIGAYAAGSSQHLTTSIGVFVVAGLVLIILLPLFVLKAISMLLNSKKSMDTDDVEQLVQVTGQRDDDARTKHHLLATRKYLMLLGVLVASITYQAGLDPPGGMWQHGSDGHDAGNPVMHDSRRTQYLAFFCSNSTSFGASVISIIVLLFQWFHKDERGSRFQRRLMHTIIELDLLALLVAYATGSSFGNWKPRDYIWP</sequence>
<keyword evidence="1" id="KW-0812">Transmembrane</keyword>
<feature type="domain" description="PGG" evidence="2">
    <location>
        <begin position="152"/>
        <end position="258"/>
    </location>
</feature>
<accession>A0ABC8VS58</accession>
<protein>
    <recommendedName>
        <fullName evidence="2">PGG domain-containing protein</fullName>
    </recommendedName>
</protein>
<reference evidence="3" key="1">
    <citation type="submission" date="2024-10" db="EMBL/GenBank/DDBJ databases">
        <authorList>
            <person name="Ryan C."/>
        </authorList>
    </citation>
    <scope>NUCLEOTIDE SEQUENCE [LARGE SCALE GENOMIC DNA]</scope>
</reference>
<feature type="domain" description="PGG" evidence="2">
    <location>
        <begin position="630"/>
        <end position="743"/>
    </location>
</feature>
<keyword evidence="1" id="KW-1133">Transmembrane helix</keyword>
<feature type="transmembrane region" description="Helical" evidence="1">
    <location>
        <begin position="200"/>
        <end position="223"/>
    </location>
</feature>
<evidence type="ECO:0000256" key="1">
    <source>
        <dbReference type="SAM" id="Phobius"/>
    </source>
</evidence>